<evidence type="ECO:0000259" key="5">
    <source>
        <dbReference type="Pfam" id="PF13472"/>
    </source>
</evidence>
<dbReference type="PANTHER" id="PTHR48081">
    <property type="entry name" value="AB HYDROLASE SUPERFAMILY PROTEIN C4A8.06C"/>
    <property type="match status" value="1"/>
</dbReference>
<dbReference type="Gene3D" id="3.40.50.1110">
    <property type="entry name" value="SGNH hydrolase"/>
    <property type="match status" value="1"/>
</dbReference>
<feature type="signal peptide" evidence="3">
    <location>
        <begin position="1"/>
        <end position="25"/>
    </location>
</feature>
<dbReference type="Proteomes" id="UP001214250">
    <property type="component" value="Chromosome 2"/>
</dbReference>
<dbReference type="InterPro" id="IPR049492">
    <property type="entry name" value="BD-FAE-like_dom"/>
</dbReference>
<evidence type="ECO:0000256" key="1">
    <source>
        <dbReference type="ARBA" id="ARBA00010515"/>
    </source>
</evidence>
<evidence type="ECO:0000259" key="4">
    <source>
        <dbReference type="Pfam" id="PF01738"/>
    </source>
</evidence>
<sequence>MKNTRGYFIRNIVLLMATIALQAIGADTDTPKKWLPEQIGWQSFPLKPDRTVEYKTVTGKDGITIDLKLQVFLPHGWQASDRRPAAVFFHGGGWHGGGPDHYYPQSRYLALRGMVAISVEYRTINRFGTTPKECVKDGKSAMRWVKTHAAELGIDPEQIVAGGGSAGGHIAAASALVSAFDEAGEDTTVSCIPKALLLFNPVFDNGPSGFAHELVKPYWEDISPIDHIDDQTPPSMVLLGSKDDYVPLETAERFERLMKKNGRRCELHIYEGKKHGWYNLWVSRDAMAEALIRMDRFLTSLGYLNGEPLLKLSAKATSETTSAKPLRIMCLGDSITVGYTDNPIWKVPFKFGYRSRLYTLLKKAGYNFTFVGDSPQPWSKGSGDPTHGGTYKPEFDLRDLGQDHHQGGRGAPISALKGWVSKDSPDLILLMIGINGMGKQSPNRIRSLVQTIVTDKPDAHLIVAQITPYVNTQTEKNKLLYDYNIYIRDTLVPQYAAKGHKVSTVDMYSLFLTDINDYESVVAPGKHSNNYNHPHNAEYELMADRWFATIEALELKKSSIKQ</sequence>
<dbReference type="RefSeq" id="WP_274154248.1">
    <property type="nucleotide sequence ID" value="NZ_CP117812.1"/>
</dbReference>
<name>A0ABY7VZL9_9BACT</name>
<dbReference type="PANTHER" id="PTHR48081:SF30">
    <property type="entry name" value="ACETYL-HYDROLASE LIPR-RELATED"/>
    <property type="match status" value="1"/>
</dbReference>
<comment type="similarity">
    <text evidence="1">Belongs to the 'GDXG' lipolytic enzyme family.</text>
</comment>
<feature type="domain" description="Dienelactone hydrolase" evidence="4">
    <location>
        <begin position="223"/>
        <end position="279"/>
    </location>
</feature>
<feature type="domain" description="BD-FAE-like" evidence="6">
    <location>
        <begin position="70"/>
        <end position="181"/>
    </location>
</feature>
<feature type="domain" description="SGNH hydrolase-type esterase" evidence="5">
    <location>
        <begin position="330"/>
        <end position="539"/>
    </location>
</feature>
<dbReference type="InterPro" id="IPR013830">
    <property type="entry name" value="SGNH_hydro"/>
</dbReference>
<dbReference type="InterPro" id="IPR029058">
    <property type="entry name" value="AB_hydrolase_fold"/>
</dbReference>
<dbReference type="EMBL" id="CP117812">
    <property type="protein sequence ID" value="WDE99391.1"/>
    <property type="molecule type" value="Genomic_DNA"/>
</dbReference>
<evidence type="ECO:0000256" key="3">
    <source>
        <dbReference type="SAM" id="SignalP"/>
    </source>
</evidence>
<evidence type="ECO:0000313" key="8">
    <source>
        <dbReference type="Proteomes" id="UP001214250"/>
    </source>
</evidence>
<proteinExistence type="inferred from homology"/>
<evidence type="ECO:0000313" key="7">
    <source>
        <dbReference type="EMBL" id="WDE99391.1"/>
    </source>
</evidence>
<gene>
    <name evidence="7" type="ORF">PQO03_16260</name>
</gene>
<dbReference type="GO" id="GO:0016787">
    <property type="term" value="F:hydrolase activity"/>
    <property type="evidence" value="ECO:0007669"/>
    <property type="project" value="UniProtKB-KW"/>
</dbReference>
<dbReference type="InterPro" id="IPR050300">
    <property type="entry name" value="GDXG_lipolytic_enzyme"/>
</dbReference>
<organism evidence="7 8">
    <name type="scientific">Lentisphaera profundi</name>
    <dbReference type="NCBI Taxonomy" id="1658616"/>
    <lineage>
        <taxon>Bacteria</taxon>
        <taxon>Pseudomonadati</taxon>
        <taxon>Lentisphaerota</taxon>
        <taxon>Lentisphaeria</taxon>
        <taxon>Lentisphaerales</taxon>
        <taxon>Lentisphaeraceae</taxon>
        <taxon>Lentisphaera</taxon>
    </lineage>
</organism>
<dbReference type="SUPFAM" id="SSF53474">
    <property type="entry name" value="alpha/beta-Hydrolases"/>
    <property type="match status" value="1"/>
</dbReference>
<keyword evidence="2 7" id="KW-0378">Hydrolase</keyword>
<evidence type="ECO:0000259" key="6">
    <source>
        <dbReference type="Pfam" id="PF20434"/>
    </source>
</evidence>
<dbReference type="Pfam" id="PF01738">
    <property type="entry name" value="DLH"/>
    <property type="match status" value="1"/>
</dbReference>
<evidence type="ECO:0000256" key="2">
    <source>
        <dbReference type="ARBA" id="ARBA00022801"/>
    </source>
</evidence>
<dbReference type="Pfam" id="PF20434">
    <property type="entry name" value="BD-FAE"/>
    <property type="match status" value="1"/>
</dbReference>
<keyword evidence="8" id="KW-1185">Reference proteome</keyword>
<dbReference type="InterPro" id="IPR036514">
    <property type="entry name" value="SGNH_hydro_sf"/>
</dbReference>
<accession>A0ABY7VZL9</accession>
<dbReference type="Gene3D" id="3.40.50.1820">
    <property type="entry name" value="alpha/beta hydrolase"/>
    <property type="match status" value="1"/>
</dbReference>
<reference evidence="7 8" key="1">
    <citation type="submission" date="2023-02" db="EMBL/GenBank/DDBJ databases">
        <title>Genome sequence of Lentisphaera profundi SAORIC-696.</title>
        <authorList>
            <person name="Kim e."/>
            <person name="Cho J.-C."/>
            <person name="Choi A."/>
            <person name="Kang I."/>
        </authorList>
    </citation>
    <scope>NUCLEOTIDE SEQUENCE [LARGE SCALE GENOMIC DNA]</scope>
    <source>
        <strain evidence="7 8">SAORIC-696</strain>
    </source>
</reference>
<dbReference type="Pfam" id="PF13472">
    <property type="entry name" value="Lipase_GDSL_2"/>
    <property type="match status" value="1"/>
</dbReference>
<dbReference type="SUPFAM" id="SSF52266">
    <property type="entry name" value="SGNH hydrolase"/>
    <property type="match status" value="1"/>
</dbReference>
<protein>
    <submittedName>
        <fullName evidence="7">Alpha/beta hydrolase fold domain-containing protein</fullName>
    </submittedName>
</protein>
<feature type="chain" id="PRO_5045268838" evidence="3">
    <location>
        <begin position="26"/>
        <end position="562"/>
    </location>
</feature>
<dbReference type="InterPro" id="IPR002925">
    <property type="entry name" value="Dienelactn_hydro"/>
</dbReference>
<keyword evidence="3" id="KW-0732">Signal</keyword>